<feature type="domain" description="CBS" evidence="2">
    <location>
        <begin position="41"/>
        <end position="102"/>
    </location>
</feature>
<evidence type="ECO:0000313" key="4">
    <source>
        <dbReference type="Proteomes" id="UP000662914"/>
    </source>
</evidence>
<dbReference type="Gene3D" id="3.10.580.10">
    <property type="entry name" value="CBS-domain"/>
    <property type="match status" value="1"/>
</dbReference>
<dbReference type="CDD" id="cd04640">
    <property type="entry name" value="CBS_pair_proteobact"/>
    <property type="match status" value="1"/>
</dbReference>
<sequence>MVREYYKKLRQHKLEQCASYYQAESEPLRRVTIDSPALDVMTDLKRIQAVTIGPDATLGAVNKAMMRNTVRSLLVADEKRCILGVITSTDTLGEKPMQIVRERGIRHEDVLARDIMTPCDRLEVISFSDVCSAEVGHIVATLKSNGRQHALVAENDDTGRQIIRGIFSASRIARQLDMAINPIQIASTFAEIEAAIAH</sequence>
<dbReference type="AlphaFoldDB" id="A0A809RUF1"/>
<organism evidence="3 4">
    <name type="scientific">Candidatus Desulfobacillus denitrificans</name>
    <dbReference type="NCBI Taxonomy" id="2608985"/>
    <lineage>
        <taxon>Bacteria</taxon>
        <taxon>Pseudomonadati</taxon>
        <taxon>Pseudomonadota</taxon>
        <taxon>Betaproteobacteria</taxon>
        <taxon>Candidatus Desulfobacillus</taxon>
    </lineage>
</organism>
<dbReference type="InterPro" id="IPR046342">
    <property type="entry name" value="CBS_dom_sf"/>
</dbReference>
<name>A0A809RUF1_9PROT</name>
<dbReference type="KEGG" id="ddz:DSYM_05150"/>
<evidence type="ECO:0000259" key="2">
    <source>
        <dbReference type="PROSITE" id="PS51371"/>
    </source>
</evidence>
<reference evidence="3" key="1">
    <citation type="journal article" name="DNA Res.">
        <title>The physiological potential of anammox bacteria as revealed by their core genome structure.</title>
        <authorList>
            <person name="Okubo T."/>
            <person name="Toyoda A."/>
            <person name="Fukuhara K."/>
            <person name="Uchiyama I."/>
            <person name="Harigaya Y."/>
            <person name="Kuroiwa M."/>
            <person name="Suzuki T."/>
            <person name="Murakami Y."/>
            <person name="Suwa Y."/>
            <person name="Takami H."/>
        </authorList>
    </citation>
    <scope>NUCLEOTIDE SEQUENCE</scope>
    <source>
        <strain evidence="3">317325-3</strain>
    </source>
</reference>
<accession>A0A809RUF1</accession>
<dbReference type="EMBL" id="AP021857">
    <property type="protein sequence ID" value="BBO19816.1"/>
    <property type="molecule type" value="Genomic_DNA"/>
</dbReference>
<dbReference type="Proteomes" id="UP000662914">
    <property type="component" value="Chromosome"/>
</dbReference>
<dbReference type="SUPFAM" id="SSF54631">
    <property type="entry name" value="CBS-domain pair"/>
    <property type="match status" value="1"/>
</dbReference>
<proteinExistence type="predicted"/>
<evidence type="ECO:0000313" key="3">
    <source>
        <dbReference type="EMBL" id="BBO19816.1"/>
    </source>
</evidence>
<dbReference type="InterPro" id="IPR000644">
    <property type="entry name" value="CBS_dom"/>
</dbReference>
<keyword evidence="1" id="KW-0129">CBS domain</keyword>
<gene>
    <name evidence="3" type="ORF">DSYM_05150</name>
</gene>
<protein>
    <recommendedName>
        <fullName evidence="2">CBS domain-containing protein</fullName>
    </recommendedName>
</protein>
<dbReference type="PROSITE" id="PS51371">
    <property type="entry name" value="CBS"/>
    <property type="match status" value="1"/>
</dbReference>
<evidence type="ECO:0000256" key="1">
    <source>
        <dbReference type="PROSITE-ProRule" id="PRU00703"/>
    </source>
</evidence>
<dbReference type="Pfam" id="PF00571">
    <property type="entry name" value="CBS"/>
    <property type="match status" value="1"/>
</dbReference>